<organism evidence="2 3">
    <name type="scientific">Actinocorallia cavernae</name>
    <dbReference type="NCBI Taxonomy" id="328075"/>
    <lineage>
        <taxon>Bacteria</taxon>
        <taxon>Bacillati</taxon>
        <taxon>Actinomycetota</taxon>
        <taxon>Actinomycetes</taxon>
        <taxon>Streptosporangiales</taxon>
        <taxon>Thermomonosporaceae</taxon>
        <taxon>Actinocorallia</taxon>
    </lineage>
</organism>
<evidence type="ECO:0000256" key="1">
    <source>
        <dbReference type="SAM" id="MobiDB-lite"/>
    </source>
</evidence>
<dbReference type="EMBL" id="BAABFF010000001">
    <property type="protein sequence ID" value="GAA4575311.1"/>
    <property type="molecule type" value="Genomic_DNA"/>
</dbReference>
<evidence type="ECO:0000313" key="2">
    <source>
        <dbReference type="EMBL" id="GAA4575311.1"/>
    </source>
</evidence>
<gene>
    <name evidence="2" type="ORF">GCM10023100_43340</name>
</gene>
<comment type="caution">
    <text evidence="2">The sequence shown here is derived from an EMBL/GenBank/DDBJ whole genome shotgun (WGS) entry which is preliminary data.</text>
</comment>
<feature type="region of interest" description="Disordered" evidence="1">
    <location>
        <begin position="44"/>
        <end position="80"/>
    </location>
</feature>
<protein>
    <submittedName>
        <fullName evidence="2">Uncharacterized protein</fullName>
    </submittedName>
</protein>
<name>A0ABP8STA1_9ACTN</name>
<proteinExistence type="predicted"/>
<accession>A0ABP8STA1</accession>
<evidence type="ECO:0000313" key="3">
    <source>
        <dbReference type="Proteomes" id="UP001500691"/>
    </source>
</evidence>
<reference evidence="3" key="1">
    <citation type="journal article" date="2019" name="Int. J. Syst. Evol. Microbiol.">
        <title>The Global Catalogue of Microorganisms (GCM) 10K type strain sequencing project: providing services to taxonomists for standard genome sequencing and annotation.</title>
        <authorList>
            <consortium name="The Broad Institute Genomics Platform"/>
            <consortium name="The Broad Institute Genome Sequencing Center for Infectious Disease"/>
            <person name="Wu L."/>
            <person name="Ma J."/>
        </authorList>
    </citation>
    <scope>NUCLEOTIDE SEQUENCE [LARGE SCALE GENOMIC DNA]</scope>
    <source>
        <strain evidence="3">JCM 13278</strain>
    </source>
</reference>
<keyword evidence="3" id="KW-1185">Reference proteome</keyword>
<sequence length="80" mass="8740">MTPRRSRAVPKGSAPSAAGRTYLLLTFTLLVDVRKKVQRVADIPISRPPDCPADPAAQRHSGTAAGHDTRDRQASTRRYT</sequence>
<dbReference type="Proteomes" id="UP001500691">
    <property type="component" value="Unassembled WGS sequence"/>
</dbReference>